<reference evidence="1" key="2">
    <citation type="submission" date="2021-04" db="EMBL/GenBank/DDBJ databases">
        <authorList>
            <person name="Gilroy R."/>
        </authorList>
    </citation>
    <scope>NUCLEOTIDE SEQUENCE</scope>
    <source>
        <strain evidence="1">CHK186-1790</strain>
    </source>
</reference>
<feature type="non-terminal residue" evidence="1">
    <location>
        <position position="165"/>
    </location>
</feature>
<dbReference type="Proteomes" id="UP000823882">
    <property type="component" value="Unassembled WGS sequence"/>
</dbReference>
<proteinExistence type="predicted"/>
<accession>A0A9D2NYM5</accession>
<evidence type="ECO:0000313" key="1">
    <source>
        <dbReference type="EMBL" id="HJC40219.1"/>
    </source>
</evidence>
<organism evidence="1 2">
    <name type="scientific">Candidatus Intestinimonas pullistercoris</name>
    <dbReference type="NCBI Taxonomy" id="2838623"/>
    <lineage>
        <taxon>Bacteria</taxon>
        <taxon>Bacillati</taxon>
        <taxon>Bacillota</taxon>
        <taxon>Clostridia</taxon>
        <taxon>Eubacteriales</taxon>
        <taxon>Intestinimonas</taxon>
    </lineage>
</organism>
<name>A0A9D2NYM5_9FIRM</name>
<dbReference type="AlphaFoldDB" id="A0A9D2NYM5"/>
<evidence type="ECO:0000313" key="2">
    <source>
        <dbReference type="Proteomes" id="UP000823882"/>
    </source>
</evidence>
<comment type="caution">
    <text evidence="1">The sequence shown here is derived from an EMBL/GenBank/DDBJ whole genome shotgun (WGS) entry which is preliminary data.</text>
</comment>
<protein>
    <submittedName>
        <fullName evidence="1">Uncharacterized protein</fullName>
    </submittedName>
</protein>
<gene>
    <name evidence="1" type="ORF">H9701_01520</name>
</gene>
<reference evidence="1" key="1">
    <citation type="journal article" date="2021" name="PeerJ">
        <title>Extensive microbial diversity within the chicken gut microbiome revealed by metagenomics and culture.</title>
        <authorList>
            <person name="Gilroy R."/>
            <person name="Ravi A."/>
            <person name="Getino M."/>
            <person name="Pursley I."/>
            <person name="Horton D.L."/>
            <person name="Alikhan N.F."/>
            <person name="Baker D."/>
            <person name="Gharbi K."/>
            <person name="Hall N."/>
            <person name="Watson M."/>
            <person name="Adriaenssens E.M."/>
            <person name="Foster-Nyarko E."/>
            <person name="Jarju S."/>
            <person name="Secka A."/>
            <person name="Antonio M."/>
            <person name="Oren A."/>
            <person name="Chaudhuri R.R."/>
            <person name="La Ragione R."/>
            <person name="Hildebrand F."/>
            <person name="Pallen M.J."/>
        </authorList>
    </citation>
    <scope>NUCLEOTIDE SEQUENCE</scope>
    <source>
        <strain evidence="1">CHK186-1790</strain>
    </source>
</reference>
<dbReference type="EMBL" id="DWWJ01000027">
    <property type="protein sequence ID" value="HJC40219.1"/>
    <property type="molecule type" value="Genomic_DNA"/>
</dbReference>
<sequence length="165" mass="18324">MEQRFTLEGGGVLTVREEGLRAVVAAQRPNDGRGLYRAYLQGAGGQVLLGTMAPEGAALKVRRTFSLDELRRQGAWPPRGGRAELSFSFTDLKAPEGWHRADPAGLRFREAELLRAAVQLGRALYRREGEGFALAYPFSCREPFPFPQLFCLAEPAELDGQRYLL</sequence>